<dbReference type="PANTHER" id="PTHR12832">
    <property type="entry name" value="TESTIS-SPECIFIC PROTEIN PBS13 T-COMPLEX 11"/>
    <property type="match status" value="1"/>
</dbReference>
<evidence type="ECO:0000256" key="2">
    <source>
        <dbReference type="SAM" id="MobiDB-lite"/>
    </source>
</evidence>
<dbReference type="GeneID" id="27904407"/>
<comment type="similarity">
    <text evidence="1">Belongs to the TCP11 family.</text>
</comment>
<dbReference type="PANTHER" id="PTHR12832:SF11">
    <property type="entry name" value="LD23868P"/>
    <property type="match status" value="1"/>
</dbReference>
<feature type="compositionally biased region" description="Polar residues" evidence="2">
    <location>
        <begin position="656"/>
        <end position="680"/>
    </location>
</feature>
<feature type="compositionally biased region" description="Polar residues" evidence="2">
    <location>
        <begin position="624"/>
        <end position="633"/>
    </location>
</feature>
<dbReference type="OMA" id="CAPMRDV"/>
<name>M3CXV3_SPHMS</name>
<feature type="compositionally biased region" description="Low complexity" evidence="2">
    <location>
        <begin position="684"/>
        <end position="702"/>
    </location>
</feature>
<dbReference type="EMBL" id="KB456271">
    <property type="protein sequence ID" value="EMF08501.1"/>
    <property type="molecule type" value="Genomic_DNA"/>
</dbReference>
<accession>M3CXV3</accession>
<reference evidence="3 4" key="1">
    <citation type="journal article" date="2012" name="PLoS Pathog.">
        <title>Diverse lifestyles and strategies of plant pathogenesis encoded in the genomes of eighteen Dothideomycetes fungi.</title>
        <authorList>
            <person name="Ohm R.A."/>
            <person name="Feau N."/>
            <person name="Henrissat B."/>
            <person name="Schoch C.L."/>
            <person name="Horwitz B.A."/>
            <person name="Barry K.W."/>
            <person name="Condon B.J."/>
            <person name="Copeland A.C."/>
            <person name="Dhillon B."/>
            <person name="Glaser F."/>
            <person name="Hesse C.N."/>
            <person name="Kosti I."/>
            <person name="LaButti K."/>
            <person name="Lindquist E.A."/>
            <person name="Lucas S."/>
            <person name="Salamov A.A."/>
            <person name="Bradshaw R.E."/>
            <person name="Ciuffetti L."/>
            <person name="Hamelin R.C."/>
            <person name="Kema G.H.J."/>
            <person name="Lawrence C."/>
            <person name="Scott J.A."/>
            <person name="Spatafora J.W."/>
            <person name="Turgeon B.G."/>
            <person name="de Wit P.J.G.M."/>
            <person name="Zhong S."/>
            <person name="Goodwin S.B."/>
            <person name="Grigoriev I.V."/>
        </authorList>
    </citation>
    <scope>NUCLEOTIDE SEQUENCE [LARGE SCALE GENOMIC DNA]</scope>
    <source>
        <strain evidence="3 4">SO2202</strain>
    </source>
</reference>
<keyword evidence="4" id="KW-1185">Reference proteome</keyword>
<dbReference type="InterPro" id="IPR008862">
    <property type="entry name" value="Tcp11"/>
</dbReference>
<evidence type="ECO:0008006" key="5">
    <source>
        <dbReference type="Google" id="ProtNLM"/>
    </source>
</evidence>
<feature type="region of interest" description="Disordered" evidence="2">
    <location>
        <begin position="656"/>
        <end position="702"/>
    </location>
</feature>
<feature type="region of interest" description="Disordered" evidence="2">
    <location>
        <begin position="1"/>
        <end position="81"/>
    </location>
</feature>
<organism evidence="3 4">
    <name type="scientific">Sphaerulina musiva (strain SO2202)</name>
    <name type="common">Poplar stem canker fungus</name>
    <name type="synonym">Septoria musiva</name>
    <dbReference type="NCBI Taxonomy" id="692275"/>
    <lineage>
        <taxon>Eukaryota</taxon>
        <taxon>Fungi</taxon>
        <taxon>Dikarya</taxon>
        <taxon>Ascomycota</taxon>
        <taxon>Pezizomycotina</taxon>
        <taxon>Dothideomycetes</taxon>
        <taxon>Dothideomycetidae</taxon>
        <taxon>Mycosphaerellales</taxon>
        <taxon>Mycosphaerellaceae</taxon>
        <taxon>Sphaerulina</taxon>
    </lineage>
</organism>
<sequence length="702" mass="78400">MKETQNHEYREPEGVSFSSPAHARRQSTYAGEKSVASAQNKSQKQQVTEAQDGLQAPETNGNGMAYSPAQAPTPLPADIEAITPSPMTLSTTDQSEEDIASDIRAFLNEEMDDGLQHASWCWEHADVRPPITPESLAELDMPRIINNPKLRHDVNFDRELHFRPNLDGSKGRQKLLQADQYWRALEAELVMCRMVHIRKAQSPDNEVYWRRIMKGSLQRLPNIFTAVRDILKTLVPDYDQKAVSERLDVDHIMQQIENGVCDLIDLGNWLAKVLKNHCAPMRDALVDMMQKDIKQGAMEGKHEKLVSGLRQLMNILEAMKLDVANHQIRHMRPLLIDDTINFQRRYNAHRISIGKISASDARLWLRSSLHQQSSHLDALVAGLIRDMLHNDTANMCPQTFYLDGDRIRALRVELHSRVYHAICDDVLRELACPRGTSEADLARAREMLHVSVSAIVGVQGRFTDRLDNIAVEIVRVLLVNEGQYPPYDIDLLNYAEARLSDCLRSGSESFSRHSHELIRNLVPKVQSRVRGHSSMTALDLQDVLVPAPITPNRNSMGFGAMCEPVPLASNVPIDADEDIIRRFTHILALHWQVWSELVYQTDEPSSPVPEKEDDSSSEHGSDSTMVQSAASSPTIPVAHAVYAPGKKWLPVSVTVTDVPSGLPTTQTAGPDATGGQSPTHGDTDAQQSDDAPDASQQQRQPA</sequence>
<feature type="compositionally biased region" description="Polar residues" evidence="2">
    <location>
        <begin position="36"/>
        <end position="49"/>
    </location>
</feature>
<proteinExistence type="inferred from homology"/>
<evidence type="ECO:0000313" key="3">
    <source>
        <dbReference type="EMBL" id="EMF08501.1"/>
    </source>
</evidence>
<dbReference type="HOGENOM" id="CLU_016970_2_1_1"/>
<protein>
    <recommendedName>
        <fullName evidence="5">Tcp11-domain-containing protein</fullName>
    </recommendedName>
</protein>
<dbReference type="OrthoDB" id="276323at2759"/>
<dbReference type="AlphaFoldDB" id="M3CXV3"/>
<dbReference type="Proteomes" id="UP000016931">
    <property type="component" value="Unassembled WGS sequence"/>
</dbReference>
<feature type="region of interest" description="Disordered" evidence="2">
    <location>
        <begin position="602"/>
        <end position="633"/>
    </location>
</feature>
<dbReference type="GO" id="GO:0010737">
    <property type="term" value="P:protein kinase A signaling"/>
    <property type="evidence" value="ECO:0007669"/>
    <property type="project" value="TreeGrafter"/>
</dbReference>
<evidence type="ECO:0000256" key="1">
    <source>
        <dbReference type="ARBA" id="ARBA00010954"/>
    </source>
</evidence>
<dbReference type="eggNOG" id="KOG1981">
    <property type="taxonomic scope" value="Eukaryota"/>
</dbReference>
<dbReference type="RefSeq" id="XP_016756622.1">
    <property type="nucleotide sequence ID" value="XM_016907270.1"/>
</dbReference>
<evidence type="ECO:0000313" key="4">
    <source>
        <dbReference type="Proteomes" id="UP000016931"/>
    </source>
</evidence>
<dbReference type="Pfam" id="PF05794">
    <property type="entry name" value="Tcp11"/>
    <property type="match status" value="1"/>
</dbReference>
<gene>
    <name evidence="3" type="ORF">SEPMUDRAFT_152148</name>
</gene>
<feature type="compositionally biased region" description="Basic and acidic residues" evidence="2">
    <location>
        <begin position="1"/>
        <end position="13"/>
    </location>
</feature>